<dbReference type="AlphaFoldDB" id="A0A7S3KIU7"/>
<dbReference type="GO" id="GO:0046854">
    <property type="term" value="P:phosphatidylinositol phosphate biosynthetic process"/>
    <property type="evidence" value="ECO:0007669"/>
    <property type="project" value="TreeGrafter"/>
</dbReference>
<dbReference type="GO" id="GO:0000285">
    <property type="term" value="F:1-phosphatidylinositol-3-phosphate 5-kinase activity"/>
    <property type="evidence" value="ECO:0007669"/>
    <property type="project" value="TreeGrafter"/>
</dbReference>
<accession>A0A7S3KIU7</accession>
<evidence type="ECO:0000256" key="1">
    <source>
        <dbReference type="SAM" id="MobiDB-lite"/>
    </source>
</evidence>
<protein>
    <submittedName>
        <fullName evidence="2">Uncharacterized protein</fullName>
    </submittedName>
</protein>
<proteinExistence type="predicted"/>
<gene>
    <name evidence="2" type="ORF">ECRA1380_LOCUS7861</name>
</gene>
<name>A0A7S3KIU7_EUPCR</name>
<dbReference type="PANTHER" id="PTHR45748:SF7">
    <property type="entry name" value="1-PHOSPHATIDYLINOSITOL 3-PHOSPHATE 5-KINASE-RELATED"/>
    <property type="match status" value="1"/>
</dbReference>
<organism evidence="2">
    <name type="scientific">Euplotes crassus</name>
    <dbReference type="NCBI Taxonomy" id="5936"/>
    <lineage>
        <taxon>Eukaryota</taxon>
        <taxon>Sar</taxon>
        <taxon>Alveolata</taxon>
        <taxon>Ciliophora</taxon>
        <taxon>Intramacronucleata</taxon>
        <taxon>Spirotrichea</taxon>
        <taxon>Hypotrichia</taxon>
        <taxon>Euplotida</taxon>
        <taxon>Euplotidae</taxon>
        <taxon>Moneuplotes</taxon>
    </lineage>
</organism>
<evidence type="ECO:0000313" key="2">
    <source>
        <dbReference type="EMBL" id="CAE0382899.1"/>
    </source>
</evidence>
<sequence length="326" mass="38431">MHAKLEKVRNKRKELDDKEKSKQLERWQGEFVEKSEESISNLAKSNSFDRNLIMSQSIESYDAKISNNEFEYQDKETSGVGFKTLDYANSANNNRKSEFLISETQPASQRERGLFQGLTMRKVTHDVDMKKKTPTKALPKKPAKKLNHQLLKEYESHQNYIDEFPSIESRIPKESYIEGITELNDIESCPEATNRYLEEKYLSRKFLKSDISELTRPENEFISGLRFEFIINKILYSNSVRHKWYYPIHSFVDKITRTIKPPKHLPNEVVQFKDFVTIKKVKWSNHLKCEYISGMVLQNYIADRRMRQSILNPQIILVEGDLTFEK</sequence>
<dbReference type="EMBL" id="HBIK01016738">
    <property type="protein sequence ID" value="CAE0382899.1"/>
    <property type="molecule type" value="Transcribed_RNA"/>
</dbReference>
<reference evidence="2" key="1">
    <citation type="submission" date="2021-01" db="EMBL/GenBank/DDBJ databases">
        <authorList>
            <person name="Corre E."/>
            <person name="Pelletier E."/>
            <person name="Niang G."/>
            <person name="Scheremetjew M."/>
            <person name="Finn R."/>
            <person name="Kale V."/>
            <person name="Holt S."/>
            <person name="Cochrane G."/>
            <person name="Meng A."/>
            <person name="Brown T."/>
            <person name="Cohen L."/>
        </authorList>
    </citation>
    <scope>NUCLEOTIDE SEQUENCE</scope>
    <source>
        <strain evidence="2">CT5</strain>
    </source>
</reference>
<feature type="region of interest" description="Disordered" evidence="1">
    <location>
        <begin position="1"/>
        <end position="22"/>
    </location>
</feature>
<dbReference type="GO" id="GO:0010008">
    <property type="term" value="C:endosome membrane"/>
    <property type="evidence" value="ECO:0007669"/>
    <property type="project" value="TreeGrafter"/>
</dbReference>
<dbReference type="PANTHER" id="PTHR45748">
    <property type="entry name" value="1-PHOSPHATIDYLINOSITOL 3-PHOSPHATE 5-KINASE-RELATED"/>
    <property type="match status" value="1"/>
</dbReference>